<reference evidence="3" key="1">
    <citation type="submission" date="2023-03" db="EMBL/GenBank/DDBJ databases">
        <title>Massive genome expansion in bonnet fungi (Mycena s.s.) driven by repeated elements and novel gene families across ecological guilds.</title>
        <authorList>
            <consortium name="Lawrence Berkeley National Laboratory"/>
            <person name="Harder C.B."/>
            <person name="Miyauchi S."/>
            <person name="Viragh M."/>
            <person name="Kuo A."/>
            <person name="Thoen E."/>
            <person name="Andreopoulos B."/>
            <person name="Lu D."/>
            <person name="Skrede I."/>
            <person name="Drula E."/>
            <person name="Henrissat B."/>
            <person name="Morin E."/>
            <person name="Kohler A."/>
            <person name="Barry K."/>
            <person name="LaButti K."/>
            <person name="Morin E."/>
            <person name="Salamov A."/>
            <person name="Lipzen A."/>
            <person name="Mereny Z."/>
            <person name="Hegedus B."/>
            <person name="Baldrian P."/>
            <person name="Stursova M."/>
            <person name="Weitz H."/>
            <person name="Taylor A."/>
            <person name="Grigoriev I.V."/>
            <person name="Nagy L.G."/>
            <person name="Martin F."/>
            <person name="Kauserud H."/>
        </authorList>
    </citation>
    <scope>NUCLEOTIDE SEQUENCE</scope>
    <source>
        <strain evidence="3">9284</strain>
    </source>
</reference>
<dbReference type="Pfam" id="PF20152">
    <property type="entry name" value="DUF6534"/>
    <property type="match status" value="1"/>
</dbReference>
<feature type="transmembrane region" description="Helical" evidence="1">
    <location>
        <begin position="194"/>
        <end position="218"/>
    </location>
</feature>
<dbReference type="PANTHER" id="PTHR40465">
    <property type="entry name" value="CHROMOSOME 1, WHOLE GENOME SHOTGUN SEQUENCE"/>
    <property type="match status" value="1"/>
</dbReference>
<feature type="transmembrane region" description="Helical" evidence="1">
    <location>
        <begin position="230"/>
        <end position="256"/>
    </location>
</feature>
<dbReference type="Proteomes" id="UP001221142">
    <property type="component" value="Unassembled WGS sequence"/>
</dbReference>
<feature type="domain" description="DUF6534" evidence="2">
    <location>
        <begin position="242"/>
        <end position="328"/>
    </location>
</feature>
<dbReference type="PANTHER" id="PTHR40465:SF1">
    <property type="entry name" value="DUF6534 DOMAIN-CONTAINING PROTEIN"/>
    <property type="match status" value="1"/>
</dbReference>
<accession>A0AAD7B719</accession>
<feature type="transmembrane region" description="Helical" evidence="1">
    <location>
        <begin position="305"/>
        <end position="324"/>
    </location>
</feature>
<evidence type="ECO:0000259" key="2">
    <source>
        <dbReference type="Pfam" id="PF20152"/>
    </source>
</evidence>
<keyword evidence="1" id="KW-0812">Transmembrane</keyword>
<proteinExistence type="predicted"/>
<feature type="transmembrane region" description="Helical" evidence="1">
    <location>
        <begin position="169"/>
        <end position="187"/>
    </location>
</feature>
<protein>
    <recommendedName>
        <fullName evidence="2">DUF6534 domain-containing protein</fullName>
    </recommendedName>
</protein>
<feature type="transmembrane region" description="Helical" evidence="1">
    <location>
        <begin position="277"/>
        <end position="299"/>
    </location>
</feature>
<dbReference type="EMBL" id="JARKIF010000032">
    <property type="protein sequence ID" value="KAJ7611762.1"/>
    <property type="molecule type" value="Genomic_DNA"/>
</dbReference>
<organism evidence="3 4">
    <name type="scientific">Roridomyces roridus</name>
    <dbReference type="NCBI Taxonomy" id="1738132"/>
    <lineage>
        <taxon>Eukaryota</taxon>
        <taxon>Fungi</taxon>
        <taxon>Dikarya</taxon>
        <taxon>Basidiomycota</taxon>
        <taxon>Agaricomycotina</taxon>
        <taxon>Agaricomycetes</taxon>
        <taxon>Agaricomycetidae</taxon>
        <taxon>Agaricales</taxon>
        <taxon>Marasmiineae</taxon>
        <taxon>Mycenaceae</taxon>
        <taxon>Roridomyces</taxon>
    </lineage>
</organism>
<keyword evidence="4" id="KW-1185">Reference proteome</keyword>
<feature type="transmembrane region" description="Helical" evidence="1">
    <location>
        <begin position="127"/>
        <end position="149"/>
    </location>
</feature>
<dbReference type="AlphaFoldDB" id="A0AAD7B719"/>
<keyword evidence="1" id="KW-1133">Transmembrane helix</keyword>
<comment type="caution">
    <text evidence="3">The sequence shown here is derived from an EMBL/GenBank/DDBJ whole genome shotgun (WGS) entry which is preliminary data.</text>
</comment>
<gene>
    <name evidence="3" type="ORF">FB45DRAFT_940944</name>
</gene>
<evidence type="ECO:0000313" key="3">
    <source>
        <dbReference type="EMBL" id="KAJ7611762.1"/>
    </source>
</evidence>
<sequence length="360" mass="40445">MRTLRLTWPHCHRMQWVSKLRLFDPQESVLRWSGHPFTSRPWKPVEALVQLAASSLLLDIILGQNMLSTLPSTTTPSMTSHLSTDESRLLATMEIGALVSTALFGIIITQTHVYFNRFPNDSRKLKALVVFILCCEVVAAGCSGHWLYVYTISQNQIGRTPVSLEILDVVSGPVAAIVQGFFAFRIYRFSEKIYIPCFCWVLSLLRLTGSVVILVAALKDPIFAGIIVRWGWLFAAAWAVAASNDIIIAVTLVYLLRQQRDGVRERTLAVVDKLIKWTLETGLLTSVAGVITLVCFLANKDGWIWIPWWIIQGHLFANSLLASLNSRQTLRAMDTEARGHPISLSIRMHEDMEAEGKDNR</sequence>
<evidence type="ECO:0000256" key="1">
    <source>
        <dbReference type="SAM" id="Phobius"/>
    </source>
</evidence>
<feature type="transmembrane region" description="Helical" evidence="1">
    <location>
        <begin position="95"/>
        <end position="115"/>
    </location>
</feature>
<dbReference type="InterPro" id="IPR045339">
    <property type="entry name" value="DUF6534"/>
</dbReference>
<evidence type="ECO:0000313" key="4">
    <source>
        <dbReference type="Proteomes" id="UP001221142"/>
    </source>
</evidence>
<name>A0AAD7B719_9AGAR</name>
<keyword evidence="1" id="KW-0472">Membrane</keyword>